<keyword evidence="4" id="KW-1003">Cell membrane</keyword>
<evidence type="ECO:0000256" key="12">
    <source>
        <dbReference type="ARBA" id="ARBA00023180"/>
    </source>
</evidence>
<comment type="subunit">
    <text evidence="2">Interacts with ARRB1.</text>
</comment>
<dbReference type="Gene3D" id="1.20.1070.10">
    <property type="entry name" value="Rhodopsin 7-helix transmembrane proteins"/>
    <property type="match status" value="1"/>
</dbReference>
<feature type="transmembrane region" description="Helical" evidence="15">
    <location>
        <begin position="102"/>
        <end position="127"/>
    </location>
</feature>
<keyword evidence="9 15" id="KW-0472">Membrane</keyword>
<comment type="similarity">
    <text evidence="14">Belongs to the G-protein coupled receptor 1 family.</text>
</comment>
<dbReference type="GO" id="GO:0005886">
    <property type="term" value="C:plasma membrane"/>
    <property type="evidence" value="ECO:0007669"/>
    <property type="project" value="UniProtKB-SubCell"/>
</dbReference>
<dbReference type="Proteomes" id="UP001557470">
    <property type="component" value="Unassembled WGS sequence"/>
</dbReference>
<dbReference type="PRINTS" id="PR01153">
    <property type="entry name" value="PAFRECEPTOR"/>
</dbReference>
<evidence type="ECO:0000256" key="14">
    <source>
        <dbReference type="RuleBase" id="RU000688"/>
    </source>
</evidence>
<evidence type="ECO:0000256" key="3">
    <source>
        <dbReference type="ARBA" id="ARBA00016224"/>
    </source>
</evidence>
<proteinExistence type="inferred from homology"/>
<evidence type="ECO:0000256" key="5">
    <source>
        <dbReference type="ARBA" id="ARBA00022500"/>
    </source>
</evidence>
<keyword evidence="18" id="KW-1185">Reference proteome</keyword>
<dbReference type="PROSITE" id="PS50262">
    <property type="entry name" value="G_PROTEIN_RECEP_F1_2"/>
    <property type="match status" value="1"/>
</dbReference>
<dbReference type="PANTHER" id="PTHR24233">
    <property type="entry name" value="P2Y PURINOCEPTOR-RELATED G-PROTEIN COUPLED RECEPTOR"/>
    <property type="match status" value="1"/>
</dbReference>
<keyword evidence="11 14" id="KW-0675">Receptor</keyword>
<evidence type="ECO:0000259" key="16">
    <source>
        <dbReference type="PROSITE" id="PS50262"/>
    </source>
</evidence>
<keyword evidence="5" id="KW-0145">Chemotaxis</keyword>
<accession>A0ABD0WD28</accession>
<keyword evidence="13 14" id="KW-0807">Transducer</keyword>
<evidence type="ECO:0000256" key="9">
    <source>
        <dbReference type="ARBA" id="ARBA00023136"/>
    </source>
</evidence>
<dbReference type="AlphaFoldDB" id="A0ABD0WD28"/>
<dbReference type="PANTHER" id="PTHR24233:SF6">
    <property type="entry name" value="PLATELET-ACTIVATING FACTOR RECEPTOR"/>
    <property type="match status" value="1"/>
</dbReference>
<dbReference type="InterPro" id="IPR017452">
    <property type="entry name" value="GPCR_Rhodpsn_7TM"/>
</dbReference>
<keyword evidence="7 15" id="KW-1133">Transmembrane helix</keyword>
<protein>
    <recommendedName>
        <fullName evidence="3">Platelet-activating factor receptor</fullName>
    </recommendedName>
</protein>
<sequence length="255" mass="28739">MCRISGTFFFINTYCSILFLTTITVNRYWAVTCPLDAASSNSWRRGVLVSALIWIVILSSSVFYLLKPGTNEDKNNNKTRCFEGYQNKEESDKRTVAITHTIIVAGFFLVFFIVLVCNLLIAHTLLAQSPSQARCSSSRKPRGVKTQALQMLCAVVGVFVVCFLPHHMAQLPWTLAVLQIKEGWGSTNWSEGTRQLLNDIHQVTMALMGLNCLMDPVVYCFATRRFRLYIQENLKRDVRIASQSSCFDGICLSPS</sequence>
<evidence type="ECO:0000256" key="6">
    <source>
        <dbReference type="ARBA" id="ARBA00022692"/>
    </source>
</evidence>
<dbReference type="InterPro" id="IPR002282">
    <property type="entry name" value="PAF_rcpt"/>
</dbReference>
<comment type="caution">
    <text evidence="17">The sequence shown here is derived from an EMBL/GenBank/DDBJ whole genome shotgun (WGS) entry which is preliminary data.</text>
</comment>
<evidence type="ECO:0000256" key="13">
    <source>
        <dbReference type="ARBA" id="ARBA00023224"/>
    </source>
</evidence>
<evidence type="ECO:0000256" key="10">
    <source>
        <dbReference type="ARBA" id="ARBA00023157"/>
    </source>
</evidence>
<keyword evidence="12" id="KW-0325">Glycoprotein</keyword>
<evidence type="ECO:0000256" key="8">
    <source>
        <dbReference type="ARBA" id="ARBA00023040"/>
    </source>
</evidence>
<gene>
    <name evidence="17" type="ORF">UPYG_G00229330</name>
</gene>
<name>A0ABD0WD28_UMBPY</name>
<dbReference type="PROSITE" id="PS00237">
    <property type="entry name" value="G_PROTEIN_RECEP_F1_1"/>
    <property type="match status" value="1"/>
</dbReference>
<evidence type="ECO:0000256" key="1">
    <source>
        <dbReference type="ARBA" id="ARBA00004651"/>
    </source>
</evidence>
<comment type="subcellular location">
    <subcellularLocation>
        <location evidence="1">Cell membrane</location>
        <topology evidence="1">Multi-pass membrane protein</topology>
    </subcellularLocation>
</comment>
<reference evidence="17 18" key="1">
    <citation type="submission" date="2024-06" db="EMBL/GenBank/DDBJ databases">
        <authorList>
            <person name="Pan Q."/>
            <person name="Wen M."/>
            <person name="Jouanno E."/>
            <person name="Zahm M."/>
            <person name="Klopp C."/>
            <person name="Cabau C."/>
            <person name="Louis A."/>
            <person name="Berthelot C."/>
            <person name="Parey E."/>
            <person name="Roest Crollius H."/>
            <person name="Montfort J."/>
            <person name="Robinson-Rechavi M."/>
            <person name="Bouchez O."/>
            <person name="Lampietro C."/>
            <person name="Lopez Roques C."/>
            <person name="Donnadieu C."/>
            <person name="Postlethwait J."/>
            <person name="Bobe J."/>
            <person name="Verreycken H."/>
            <person name="Guiguen Y."/>
        </authorList>
    </citation>
    <scope>NUCLEOTIDE SEQUENCE [LARGE SCALE GENOMIC DNA]</scope>
    <source>
        <strain evidence="17">Up_M1</strain>
        <tissue evidence="17">Testis</tissue>
    </source>
</reference>
<evidence type="ECO:0000256" key="15">
    <source>
        <dbReference type="SAM" id="Phobius"/>
    </source>
</evidence>
<keyword evidence="8 14" id="KW-0297">G-protein coupled receptor</keyword>
<feature type="transmembrane region" description="Helical" evidence="15">
    <location>
        <begin position="46"/>
        <end position="66"/>
    </location>
</feature>
<organism evidence="17 18">
    <name type="scientific">Umbra pygmaea</name>
    <name type="common">Eastern mudminnow</name>
    <dbReference type="NCBI Taxonomy" id="75934"/>
    <lineage>
        <taxon>Eukaryota</taxon>
        <taxon>Metazoa</taxon>
        <taxon>Chordata</taxon>
        <taxon>Craniata</taxon>
        <taxon>Vertebrata</taxon>
        <taxon>Euteleostomi</taxon>
        <taxon>Actinopterygii</taxon>
        <taxon>Neopterygii</taxon>
        <taxon>Teleostei</taxon>
        <taxon>Protacanthopterygii</taxon>
        <taxon>Esociformes</taxon>
        <taxon>Umbridae</taxon>
        <taxon>Umbra</taxon>
    </lineage>
</organism>
<feature type="domain" description="G-protein coupled receptors family 1 profile" evidence="16">
    <location>
        <begin position="1"/>
        <end position="219"/>
    </location>
</feature>
<evidence type="ECO:0000313" key="18">
    <source>
        <dbReference type="Proteomes" id="UP001557470"/>
    </source>
</evidence>
<evidence type="ECO:0000256" key="4">
    <source>
        <dbReference type="ARBA" id="ARBA00022475"/>
    </source>
</evidence>
<evidence type="ECO:0000256" key="2">
    <source>
        <dbReference type="ARBA" id="ARBA00011145"/>
    </source>
</evidence>
<evidence type="ECO:0000313" key="17">
    <source>
        <dbReference type="EMBL" id="KAL0969579.1"/>
    </source>
</evidence>
<dbReference type="PRINTS" id="PR00237">
    <property type="entry name" value="GPCRRHODOPSN"/>
</dbReference>
<dbReference type="EMBL" id="JAGEUA010000007">
    <property type="protein sequence ID" value="KAL0969579.1"/>
    <property type="molecule type" value="Genomic_DNA"/>
</dbReference>
<keyword evidence="6 14" id="KW-0812">Transmembrane</keyword>
<keyword evidence="10" id="KW-1015">Disulfide bond</keyword>
<dbReference type="Pfam" id="PF00001">
    <property type="entry name" value="7tm_1"/>
    <property type="match status" value="1"/>
</dbReference>
<evidence type="ECO:0000256" key="7">
    <source>
        <dbReference type="ARBA" id="ARBA00022989"/>
    </source>
</evidence>
<dbReference type="GO" id="GO:0004930">
    <property type="term" value="F:G protein-coupled receptor activity"/>
    <property type="evidence" value="ECO:0007669"/>
    <property type="project" value="UniProtKB-KW"/>
</dbReference>
<feature type="transmembrane region" description="Helical" evidence="15">
    <location>
        <begin position="6"/>
        <end position="25"/>
    </location>
</feature>
<evidence type="ECO:0000256" key="11">
    <source>
        <dbReference type="ARBA" id="ARBA00023170"/>
    </source>
</evidence>
<dbReference type="SUPFAM" id="SSF81321">
    <property type="entry name" value="Family A G protein-coupled receptor-like"/>
    <property type="match status" value="1"/>
</dbReference>
<dbReference type="GO" id="GO:0006935">
    <property type="term" value="P:chemotaxis"/>
    <property type="evidence" value="ECO:0007669"/>
    <property type="project" value="UniProtKB-KW"/>
</dbReference>
<feature type="transmembrane region" description="Helical" evidence="15">
    <location>
        <begin position="148"/>
        <end position="168"/>
    </location>
</feature>
<dbReference type="InterPro" id="IPR000276">
    <property type="entry name" value="GPCR_Rhodpsn"/>
</dbReference>